<comment type="caution">
    <text evidence="2">The sequence shown here is derived from an EMBL/GenBank/DDBJ whole genome shotgun (WGS) entry which is preliminary data.</text>
</comment>
<organism evidence="2 3">
    <name type="scientific">Caenorhabditis nigoni</name>
    <dbReference type="NCBI Taxonomy" id="1611254"/>
    <lineage>
        <taxon>Eukaryota</taxon>
        <taxon>Metazoa</taxon>
        <taxon>Ecdysozoa</taxon>
        <taxon>Nematoda</taxon>
        <taxon>Chromadorea</taxon>
        <taxon>Rhabditida</taxon>
        <taxon>Rhabditina</taxon>
        <taxon>Rhabditomorpha</taxon>
        <taxon>Rhabditoidea</taxon>
        <taxon>Rhabditidae</taxon>
        <taxon>Peloderinae</taxon>
        <taxon>Caenorhabditis</taxon>
    </lineage>
</organism>
<dbReference type="OrthoDB" id="5901079at2759"/>
<gene>
    <name evidence="2" type="primary">Cni-F30A10.15</name>
    <name evidence="2" type="synonym">Cnig_chr_I.g1484</name>
    <name evidence="2" type="ORF">B9Z55_001484</name>
</gene>
<evidence type="ECO:0000313" key="2">
    <source>
        <dbReference type="EMBL" id="PIC50666.1"/>
    </source>
</evidence>
<feature type="transmembrane region" description="Helical" evidence="1">
    <location>
        <begin position="16"/>
        <end position="35"/>
    </location>
</feature>
<sequence>MFFNHLLTFFQHLQSLITHLIIIPIGTIIFVYYLIFDKNQQLLQQEKSNVNEPESNQLVVYTGTTRNFKINVTGGSIQFSTWSQRLDIKGIRMLNDVTIEPRILINNTILGPSNRFTFLPLEKEKNTQKRIPKSIPMLMSLQENLLIQRMNAFANKE</sequence>
<accession>A0A2G5VGA7</accession>
<name>A0A2G5VGA7_9PELO</name>
<dbReference type="EMBL" id="PDUG01000001">
    <property type="protein sequence ID" value="PIC50666.1"/>
    <property type="molecule type" value="Genomic_DNA"/>
</dbReference>
<reference evidence="3" key="1">
    <citation type="submission" date="2017-10" db="EMBL/GenBank/DDBJ databases">
        <title>Rapid genome shrinkage in a self-fertile nematode reveals novel sperm competition proteins.</title>
        <authorList>
            <person name="Yin D."/>
            <person name="Schwarz E.M."/>
            <person name="Thomas C.G."/>
            <person name="Felde R.L."/>
            <person name="Korf I.F."/>
            <person name="Cutter A.D."/>
            <person name="Schartner C.M."/>
            <person name="Ralston E.J."/>
            <person name="Meyer B.J."/>
            <person name="Haag E.S."/>
        </authorList>
    </citation>
    <scope>NUCLEOTIDE SEQUENCE [LARGE SCALE GENOMIC DNA]</scope>
    <source>
        <strain evidence="3">JU1422</strain>
    </source>
</reference>
<dbReference type="Proteomes" id="UP000230233">
    <property type="component" value="Chromosome I"/>
</dbReference>
<protein>
    <submittedName>
        <fullName evidence="2">Uncharacterized protein</fullName>
    </submittedName>
</protein>
<dbReference type="AlphaFoldDB" id="A0A2G5VGA7"/>
<keyword evidence="1" id="KW-0812">Transmembrane</keyword>
<keyword evidence="1" id="KW-1133">Transmembrane helix</keyword>
<evidence type="ECO:0000313" key="3">
    <source>
        <dbReference type="Proteomes" id="UP000230233"/>
    </source>
</evidence>
<keyword evidence="3" id="KW-1185">Reference proteome</keyword>
<evidence type="ECO:0000256" key="1">
    <source>
        <dbReference type="SAM" id="Phobius"/>
    </source>
</evidence>
<proteinExistence type="predicted"/>
<keyword evidence="1" id="KW-0472">Membrane</keyword>